<evidence type="ECO:0000259" key="6">
    <source>
        <dbReference type="Pfam" id="PF04085"/>
    </source>
</evidence>
<protein>
    <recommendedName>
        <fullName evidence="2">Cell shape-determining protein MreC</fullName>
    </recommendedName>
    <alternativeName>
        <fullName evidence="4">Cell shape protein MreC</fullName>
    </alternativeName>
</protein>
<keyword evidence="5" id="KW-0472">Membrane</keyword>
<feature type="transmembrane region" description="Helical" evidence="5">
    <location>
        <begin position="20"/>
        <end position="39"/>
    </location>
</feature>
<dbReference type="InterPro" id="IPR042175">
    <property type="entry name" value="Cell/Rod_MreC_2"/>
</dbReference>
<evidence type="ECO:0000313" key="7">
    <source>
        <dbReference type="EMBL" id="QDX25266.1"/>
    </source>
</evidence>
<comment type="similarity">
    <text evidence="1">Belongs to the MreC family.</text>
</comment>
<dbReference type="Proteomes" id="UP000318055">
    <property type="component" value="Chromosome"/>
</dbReference>
<dbReference type="AlphaFoldDB" id="A0A518RCT6"/>
<dbReference type="OrthoDB" id="8478127at2"/>
<dbReference type="EMBL" id="CP042239">
    <property type="protein sequence ID" value="QDX25266.1"/>
    <property type="molecule type" value="Genomic_DNA"/>
</dbReference>
<keyword evidence="8" id="KW-1185">Reference proteome</keyword>
<accession>A0A518RCT6</accession>
<dbReference type="PANTHER" id="PTHR34138:SF1">
    <property type="entry name" value="CELL SHAPE-DETERMINING PROTEIN MREC"/>
    <property type="match status" value="1"/>
</dbReference>
<dbReference type="Gene3D" id="2.40.10.340">
    <property type="entry name" value="Rod shape-determining protein MreC, domain 1"/>
    <property type="match status" value="1"/>
</dbReference>
<reference evidence="7 8" key="1">
    <citation type="submission" date="2019-07" db="EMBL/GenBank/DDBJ databases">
        <title>Sphingomonas alkalisoli sp. nov., isolated from rhizosphere soil of Suaedae salsa.</title>
        <authorList>
            <person name="Zhang H."/>
            <person name="Xu L."/>
            <person name="Zhang J.-X."/>
            <person name="Sun J.-Q."/>
        </authorList>
    </citation>
    <scope>NUCLEOTIDE SEQUENCE [LARGE SCALE GENOMIC DNA]</scope>
    <source>
        <strain evidence="7 8">XS-10</strain>
    </source>
</reference>
<evidence type="ECO:0000256" key="4">
    <source>
        <dbReference type="ARBA" id="ARBA00032089"/>
    </source>
</evidence>
<evidence type="ECO:0000256" key="2">
    <source>
        <dbReference type="ARBA" id="ARBA00013855"/>
    </source>
</evidence>
<organism evidence="7 8">
    <name type="scientific">Sphingomonas suaedae</name>
    <dbReference type="NCBI Taxonomy" id="2599297"/>
    <lineage>
        <taxon>Bacteria</taxon>
        <taxon>Pseudomonadati</taxon>
        <taxon>Pseudomonadota</taxon>
        <taxon>Alphaproteobacteria</taxon>
        <taxon>Sphingomonadales</taxon>
        <taxon>Sphingomonadaceae</taxon>
        <taxon>Sphingomonas</taxon>
    </lineage>
</organism>
<name>A0A518RCT6_9SPHN</name>
<evidence type="ECO:0000256" key="3">
    <source>
        <dbReference type="ARBA" id="ARBA00022960"/>
    </source>
</evidence>
<dbReference type="InterPro" id="IPR007221">
    <property type="entry name" value="MreC"/>
</dbReference>
<sequence>MAPPLNRRPGFSRRAQYGLFIGYVIAVVGALIGVALLLLSTLNPPAYAVVRGAFSELVTPIASGLDWTRRGISGVPGGVSSYFGVRSENARLKAELDANRTLVERARVVSQDNRRLRAMLKLRDRVANPVVAARLVYATGSSTRRFATLNAGSWQGVRVGQPVRGPDGLIGRVVEVSPNTARVLLVLDPESIVPVRRIKDGLPAIAAGRGDGLIDIRSAGAAQVLFEPGDGFVTSGTGGIFPPNIAVAIVTERARDIARAKATVSPDTLDYALVQQAFFPEASSVRAREAAPQ</sequence>
<dbReference type="GO" id="GO:0008360">
    <property type="term" value="P:regulation of cell shape"/>
    <property type="evidence" value="ECO:0007669"/>
    <property type="project" value="UniProtKB-KW"/>
</dbReference>
<dbReference type="Pfam" id="PF04085">
    <property type="entry name" value="MreC"/>
    <property type="match status" value="1"/>
</dbReference>
<dbReference type="Gene3D" id="2.40.10.350">
    <property type="entry name" value="Rod shape-determining protein MreC, domain 2"/>
    <property type="match status" value="1"/>
</dbReference>
<keyword evidence="5" id="KW-1133">Transmembrane helix</keyword>
<dbReference type="PANTHER" id="PTHR34138">
    <property type="entry name" value="CELL SHAPE-DETERMINING PROTEIN MREC"/>
    <property type="match status" value="1"/>
</dbReference>
<feature type="domain" description="Rod shape-determining protein MreC beta-barrel core" evidence="6">
    <location>
        <begin position="138"/>
        <end position="265"/>
    </location>
</feature>
<evidence type="ECO:0000313" key="8">
    <source>
        <dbReference type="Proteomes" id="UP000318055"/>
    </source>
</evidence>
<proteinExistence type="inferred from homology"/>
<keyword evidence="3" id="KW-0133">Cell shape</keyword>
<dbReference type="KEGG" id="ssua:FPZ54_03970"/>
<gene>
    <name evidence="7" type="ORF">FPZ54_03970</name>
</gene>
<dbReference type="InterPro" id="IPR042177">
    <property type="entry name" value="Cell/Rod_1"/>
</dbReference>
<evidence type="ECO:0000256" key="5">
    <source>
        <dbReference type="SAM" id="Phobius"/>
    </source>
</evidence>
<evidence type="ECO:0000256" key="1">
    <source>
        <dbReference type="ARBA" id="ARBA00009369"/>
    </source>
</evidence>
<dbReference type="RefSeq" id="WP_145845176.1">
    <property type="nucleotide sequence ID" value="NZ_CP042239.1"/>
</dbReference>
<dbReference type="GO" id="GO:0005886">
    <property type="term" value="C:plasma membrane"/>
    <property type="evidence" value="ECO:0007669"/>
    <property type="project" value="TreeGrafter"/>
</dbReference>
<dbReference type="InterPro" id="IPR055342">
    <property type="entry name" value="MreC_beta-barrel_core"/>
</dbReference>
<keyword evidence="5" id="KW-0812">Transmembrane</keyword>